<keyword evidence="6" id="KW-0472">Membrane</keyword>
<dbReference type="InterPro" id="IPR043149">
    <property type="entry name" value="TagF_N"/>
</dbReference>
<protein>
    <recommendedName>
        <fullName evidence="8">TarS C-terminal domain-containing protein</fullName>
    </recommendedName>
</protein>
<evidence type="ECO:0000256" key="3">
    <source>
        <dbReference type="ARBA" id="ARBA00022475"/>
    </source>
</evidence>
<keyword evidence="3" id="KW-1003">Cell membrane</keyword>
<dbReference type="PANTHER" id="PTHR37316">
    <property type="entry name" value="TEICHOIC ACID GLYCEROL-PHOSPHATE PRIMASE"/>
    <property type="match status" value="1"/>
</dbReference>
<dbReference type="InterPro" id="IPR007554">
    <property type="entry name" value="Glycerophosphate_synth"/>
</dbReference>
<evidence type="ECO:0000313" key="9">
    <source>
        <dbReference type="EMBL" id="GLB68569.1"/>
    </source>
</evidence>
<dbReference type="SUPFAM" id="SSF53756">
    <property type="entry name" value="UDP-Glycosyltransferase/glycogen phosphorylase"/>
    <property type="match status" value="2"/>
</dbReference>
<dbReference type="InterPro" id="IPR051612">
    <property type="entry name" value="Teichoic_Acid_Biosynth"/>
</dbReference>
<evidence type="ECO:0000256" key="4">
    <source>
        <dbReference type="ARBA" id="ARBA00022679"/>
    </source>
</evidence>
<dbReference type="Pfam" id="PF04464">
    <property type="entry name" value="Glyphos_transf"/>
    <property type="match status" value="2"/>
</dbReference>
<keyword evidence="5" id="KW-0777">Teichoic acid biosynthesis</keyword>
<dbReference type="EMBL" id="BRVS01000018">
    <property type="protein sequence ID" value="GLB68569.1"/>
    <property type="molecule type" value="Genomic_DNA"/>
</dbReference>
<feature type="domain" description="TarS C-terminal" evidence="8">
    <location>
        <begin position="230"/>
        <end position="374"/>
    </location>
</feature>
<dbReference type="InterPro" id="IPR041038">
    <property type="entry name" value="TarS_C1"/>
</dbReference>
<dbReference type="Pfam" id="PF18674">
    <property type="entry name" value="TarS_C1"/>
    <property type="match status" value="1"/>
</dbReference>
<comment type="subcellular location">
    <subcellularLocation>
        <location evidence="1">Cell membrane</location>
        <topology evidence="1">Peripheral membrane protein</topology>
    </subcellularLocation>
</comment>
<sequence length="1158" mass="132870">MNTPSLISKVKSRAEQALDPRSNSARRELHELRVVQSGTTATVDFTVSPGLAPAAVWALHREAGWIRVADVDRASRAPGSPASTDGVTYQVDLNLEHLAQELPDKLGPDWADAPAPADSGTADENGGTAVALYIEIAAAAADIPRYSRDIRSNEEEQPLTSTEFRKLREEAGPEFPATWHAMIGLGRFMLTHADRLAAVTTGTNRAQLYINRNGYLALALNRVLKPYNAVYIRKLSVDGGVVSFIGRLVTRHGTASRADLVLVGRDSGSRYSTTTDLWLDKKATVRGFGLREYRFEAKLDLSPYPDEQLAGETILDAWLEVQEEPGAEPVRTRIGKTKYLARKMSRAGWQRRGQKTLLLTPYYTFKAKKTSFHVELLDTGAFEHLRRRTRIPLQPQRRPGSKPVWLIGERPYKAQDTGLHFFRYMRMQHPEIDAYYVIDPESPERRNLDGLGNVVAFRSKQHFDLALRAERFIGSHHPDFLYPTRMPQFRRTVGGVKVFLQHGVMGTKWMVPNYGKKSAGFDTDLFIVSSEREKEYIVDDFEYPAKDVVVAGLSRFDALFAGDVAVKKNQILIIPTWRDWLTRPELFTESEYFQQWNELLHDERLRRMAVEHDAEIVFCLHPNMQQYRGYFADAPARVISQGEVDVQHLLKESAVMVTDYSSVGFDFSFLEKPVHYFQFDRERFLGPKGSHLDLDEELPGKIAFDADTLLGDLEQTLVSGCVMTEEYLRRSRRFLKFKDRDNSARIFEAVLKARPAQSRIRKLVDPELGERAFGRFRRSRFYFPSMRRFYSAALRLPIDEDLIIFESGIGKQYADSPRYIYEELVRRNDPRTKVWVYRGKLPLKDDRTKVVKRLSPQYYWYLARAKYWVNNQNFPYYIRRRKDGVMIQTWHGTPLKRMLHDLDEVHGRDEGYLDRVSQAVRQWSVLLSPSPYATSAFRSAFKFGGRVLETGYPRNDILAHESARERGAEIKRKLGIPEGKRVVLYAPTFRDSQSNGKGRFHFEMPFDVEAFHERFGSDAVLLLRMHVLVSGNIEIPDSTRESVQDVSGYPEIQELYLASDVLITDYSSVFFDFAILRRPVVFYAYDLELYRDTLRGFYLDYSTELPGPVVDSEAGLYAELEKAFQPDADRDRRLEAFVAKFAPHDDGHATERVVDELF</sequence>
<evidence type="ECO:0000256" key="6">
    <source>
        <dbReference type="ARBA" id="ARBA00023136"/>
    </source>
</evidence>
<feature type="region of interest" description="Disordered" evidence="7">
    <location>
        <begin position="1"/>
        <end position="25"/>
    </location>
</feature>
<keyword evidence="10" id="KW-1185">Reference proteome</keyword>
<organism evidence="9 10">
    <name type="scientific">Arthrobacter mangrovi</name>
    <dbReference type="NCBI Taxonomy" id="2966350"/>
    <lineage>
        <taxon>Bacteria</taxon>
        <taxon>Bacillati</taxon>
        <taxon>Actinomycetota</taxon>
        <taxon>Actinomycetes</taxon>
        <taxon>Micrococcales</taxon>
        <taxon>Micrococcaceae</taxon>
        <taxon>Arthrobacter</taxon>
    </lineage>
</organism>
<name>A0ABQ5MX85_9MICC</name>
<accession>A0ABQ5MX85</accession>
<dbReference type="Gene3D" id="3.40.50.11820">
    <property type="match status" value="2"/>
</dbReference>
<proteinExistence type="inferred from homology"/>
<dbReference type="PANTHER" id="PTHR37316:SF3">
    <property type="entry name" value="TEICHOIC ACID GLYCEROL-PHOSPHATE TRANSFERASE"/>
    <property type="match status" value="1"/>
</dbReference>
<comment type="similarity">
    <text evidence="2">Belongs to the CDP-glycerol glycerophosphotransferase family.</text>
</comment>
<evidence type="ECO:0000259" key="8">
    <source>
        <dbReference type="Pfam" id="PF18674"/>
    </source>
</evidence>
<dbReference type="RefSeq" id="WP_264796653.1">
    <property type="nucleotide sequence ID" value="NZ_BRVS01000018.1"/>
</dbReference>
<keyword evidence="4" id="KW-0808">Transferase</keyword>
<dbReference type="Gene3D" id="3.40.50.12580">
    <property type="match status" value="2"/>
</dbReference>
<comment type="caution">
    <text evidence="9">The sequence shown here is derived from an EMBL/GenBank/DDBJ whole genome shotgun (WGS) entry which is preliminary data.</text>
</comment>
<gene>
    <name evidence="9" type="ORF">AHIS1636_30110</name>
</gene>
<evidence type="ECO:0000256" key="1">
    <source>
        <dbReference type="ARBA" id="ARBA00004202"/>
    </source>
</evidence>
<reference evidence="9 10" key="1">
    <citation type="journal article" date="2023" name="Int. J. Syst. Evol. Microbiol.">
        <title>Arthrobacter mangrovi sp. nov., an actinobacterium isolated from the rhizosphere of a mangrove.</title>
        <authorList>
            <person name="Hamada M."/>
            <person name="Saitou S."/>
            <person name="Enomoto N."/>
            <person name="Nanri K."/>
            <person name="Hidaka K."/>
            <person name="Miura T."/>
            <person name="Tamura T."/>
        </authorList>
    </citation>
    <scope>NUCLEOTIDE SEQUENCE [LARGE SCALE GENOMIC DNA]</scope>
    <source>
        <strain evidence="9 10">NBRC 112813</strain>
    </source>
</reference>
<evidence type="ECO:0000256" key="5">
    <source>
        <dbReference type="ARBA" id="ARBA00022944"/>
    </source>
</evidence>
<dbReference type="InterPro" id="IPR043148">
    <property type="entry name" value="TagF_C"/>
</dbReference>
<evidence type="ECO:0000256" key="2">
    <source>
        <dbReference type="ARBA" id="ARBA00010488"/>
    </source>
</evidence>
<evidence type="ECO:0000313" key="10">
    <source>
        <dbReference type="Proteomes" id="UP001209654"/>
    </source>
</evidence>
<evidence type="ECO:0000256" key="7">
    <source>
        <dbReference type="SAM" id="MobiDB-lite"/>
    </source>
</evidence>
<dbReference type="Proteomes" id="UP001209654">
    <property type="component" value="Unassembled WGS sequence"/>
</dbReference>